<protein>
    <submittedName>
        <fullName evidence="1">Uncharacterized protein</fullName>
    </submittedName>
</protein>
<evidence type="ECO:0000313" key="1">
    <source>
        <dbReference type="EMBL" id="BBF64767.1"/>
    </source>
</evidence>
<accession>A0A2Z6IJC2</accession>
<dbReference type="EMBL" id="AP018795">
    <property type="protein sequence ID" value="BBF64767.1"/>
    <property type="molecule type" value="Genomic_DNA"/>
</dbReference>
<proteinExistence type="predicted"/>
<gene>
    <name evidence="1" type="ORF">AFERRID_09850</name>
</gene>
<dbReference type="Proteomes" id="UP000280188">
    <property type="component" value="Chromosome"/>
</dbReference>
<dbReference type="AlphaFoldDB" id="A0A2Z6IJC2"/>
<organism evidence="1 2">
    <name type="scientific">Acidithiobacillus ferridurans</name>
    <dbReference type="NCBI Taxonomy" id="1232575"/>
    <lineage>
        <taxon>Bacteria</taxon>
        <taxon>Pseudomonadati</taxon>
        <taxon>Pseudomonadota</taxon>
        <taxon>Acidithiobacillia</taxon>
        <taxon>Acidithiobacillales</taxon>
        <taxon>Acidithiobacillaceae</taxon>
        <taxon>Acidithiobacillus</taxon>
    </lineage>
</organism>
<reference evidence="1 2" key="1">
    <citation type="journal article" date="2018" name="Microbiol. Resour. Announc.">
        <title>Complete Genome Sequence of Acidithiobacillus ferridurans JCM 18981.</title>
        <authorList>
            <person name="Miyauchi T."/>
            <person name="Kouzuma A."/>
            <person name="Abe T."/>
            <person name="Watanabe K."/>
        </authorList>
    </citation>
    <scope>NUCLEOTIDE SEQUENCE [LARGE SCALE GENOMIC DNA]</scope>
    <source>
        <strain evidence="2">ATCC 33020 / DSM 29468 / JCM 18981 / 11Fe</strain>
    </source>
</reference>
<sequence length="76" mass="8609">MDCRVTDLLCLLGSQGAQREGVNFFAHTVAQRIINHLMPFDEGKPDKSRGNDQRLEVRAVLSQNFDKRIGKPLLNE</sequence>
<dbReference type="KEGG" id="afj:AFERRID_09850"/>
<evidence type="ECO:0000313" key="2">
    <source>
        <dbReference type="Proteomes" id="UP000280188"/>
    </source>
</evidence>
<keyword evidence="2" id="KW-1185">Reference proteome</keyword>
<name>A0A2Z6IJC2_ACIFI</name>